<accession>A0A1F7SMB1</accession>
<reference evidence="3 4" key="1">
    <citation type="journal article" date="2016" name="Nat. Commun.">
        <title>Thousands of microbial genomes shed light on interconnected biogeochemical processes in an aquifer system.</title>
        <authorList>
            <person name="Anantharaman K."/>
            <person name="Brown C.T."/>
            <person name="Hug L.A."/>
            <person name="Sharon I."/>
            <person name="Castelle C.J."/>
            <person name="Probst A.J."/>
            <person name="Thomas B.C."/>
            <person name="Singh A."/>
            <person name="Wilkins M.J."/>
            <person name="Karaoz U."/>
            <person name="Brodie E.L."/>
            <person name="Williams K.H."/>
            <person name="Hubbard S.S."/>
            <person name="Banfield J.F."/>
        </authorList>
    </citation>
    <scope>NUCLEOTIDE SEQUENCE [LARGE SCALE GENOMIC DNA]</scope>
</reference>
<feature type="transmembrane region" description="Helical" evidence="1">
    <location>
        <begin position="388"/>
        <end position="411"/>
    </location>
</feature>
<dbReference type="AlphaFoldDB" id="A0A1F7SMB1"/>
<evidence type="ECO:0000259" key="2">
    <source>
        <dbReference type="Pfam" id="PF13231"/>
    </source>
</evidence>
<feature type="transmembrane region" description="Helical" evidence="1">
    <location>
        <begin position="177"/>
        <end position="196"/>
    </location>
</feature>
<proteinExistence type="predicted"/>
<dbReference type="EMBL" id="MGDI01000005">
    <property type="protein sequence ID" value="OGL54906.1"/>
    <property type="molecule type" value="Genomic_DNA"/>
</dbReference>
<dbReference type="Proteomes" id="UP000178082">
    <property type="component" value="Unassembled WGS sequence"/>
</dbReference>
<comment type="caution">
    <text evidence="3">The sequence shown here is derived from an EMBL/GenBank/DDBJ whole genome shotgun (WGS) entry which is preliminary data.</text>
</comment>
<feature type="domain" description="Glycosyltransferase RgtA/B/C/D-like" evidence="2">
    <location>
        <begin position="155"/>
        <end position="300"/>
    </location>
</feature>
<dbReference type="Pfam" id="PF13231">
    <property type="entry name" value="PMT_2"/>
    <property type="match status" value="1"/>
</dbReference>
<sequence length="467" mass="54684">MTETQKIKWYEFIKGTVVVFLITVAYFSFLQVWMGDQFRRLVYETALLVWPQFAASPAYVFLTILTFLIILYLWEKDYFRKIDDFSFLLVSLGLVFCFNIFLASTNNGFIYAISHPFLSTPYEYYADLPKINGLRSFIRDYVDMMPNLSHHANTHPPGGDVFLHVIERTFGKGVLRASLISILVTNLSLIPFYLTAKLFLDRLLARLAVLLWILTPNIAIYSATCMDGVLMFFLLWPFYFFFKFLIQNKNMLLLAIANGIALSIAMFMTFSATYQGLFFIIMTGTLLYKKDESWKRVLFFITISGLIFCAIYALAFYLAGYNILDCLDRARDKDMMSYGSPLREWRIYLLSRTSNFVGFFFFSGFATSWLWFKYLFKKEGAKGNSNKMLRYCIYAFIITLLEMNLGGLYFFETGRVWMFLALFMILPVIELLNYFSKISSQNHFDIQLLSLTFIQTFIFEIIFYTTW</sequence>
<keyword evidence="1" id="KW-0472">Membrane</keyword>
<feature type="transmembrane region" description="Helical" evidence="1">
    <location>
        <begin position="297"/>
        <end position="319"/>
    </location>
</feature>
<feature type="transmembrane region" description="Helical" evidence="1">
    <location>
        <begin position="12"/>
        <end position="34"/>
    </location>
</feature>
<gene>
    <name evidence="3" type="ORF">A3G31_02175</name>
</gene>
<feature type="transmembrane region" description="Helical" evidence="1">
    <location>
        <begin position="251"/>
        <end position="268"/>
    </location>
</feature>
<keyword evidence="1" id="KW-1133">Transmembrane helix</keyword>
<feature type="transmembrane region" description="Helical" evidence="1">
    <location>
        <begin position="356"/>
        <end position="376"/>
    </location>
</feature>
<name>A0A1F7SMB1_9BACT</name>
<dbReference type="STRING" id="1817883.A3G31_02175"/>
<feature type="transmembrane region" description="Helical" evidence="1">
    <location>
        <begin position="86"/>
        <end position="113"/>
    </location>
</feature>
<evidence type="ECO:0000313" key="4">
    <source>
        <dbReference type="Proteomes" id="UP000178082"/>
    </source>
</evidence>
<dbReference type="InterPro" id="IPR038731">
    <property type="entry name" value="RgtA/B/C-like"/>
</dbReference>
<organism evidence="3 4">
    <name type="scientific">Candidatus Schekmanbacteria bacterium RIFCSPLOWO2_12_FULL_38_15</name>
    <dbReference type="NCBI Taxonomy" id="1817883"/>
    <lineage>
        <taxon>Bacteria</taxon>
        <taxon>Candidatus Schekmaniibacteriota</taxon>
    </lineage>
</organism>
<protein>
    <recommendedName>
        <fullName evidence="2">Glycosyltransferase RgtA/B/C/D-like domain-containing protein</fullName>
    </recommendedName>
</protein>
<evidence type="ECO:0000256" key="1">
    <source>
        <dbReference type="SAM" id="Phobius"/>
    </source>
</evidence>
<feature type="transmembrane region" description="Helical" evidence="1">
    <location>
        <begin position="417"/>
        <end position="436"/>
    </location>
</feature>
<feature type="transmembrane region" description="Helical" evidence="1">
    <location>
        <begin position="203"/>
        <end position="223"/>
    </location>
</feature>
<evidence type="ECO:0000313" key="3">
    <source>
        <dbReference type="EMBL" id="OGL54906.1"/>
    </source>
</evidence>
<feature type="transmembrane region" description="Helical" evidence="1">
    <location>
        <begin position="54"/>
        <end position="74"/>
    </location>
</feature>
<keyword evidence="1" id="KW-0812">Transmembrane</keyword>
<feature type="transmembrane region" description="Helical" evidence="1">
    <location>
        <begin position="448"/>
        <end position="466"/>
    </location>
</feature>